<dbReference type="EMBL" id="CAADEY010000019">
    <property type="protein sequence ID" value="VFJ47905.1"/>
    <property type="molecule type" value="Genomic_DNA"/>
</dbReference>
<accession>A0A450S7P5</accession>
<reference evidence="1" key="1">
    <citation type="submission" date="2019-02" db="EMBL/GenBank/DDBJ databases">
        <authorList>
            <person name="Gruber-Vodicka R. H."/>
            <person name="Seah K. B. B."/>
        </authorList>
    </citation>
    <scope>NUCLEOTIDE SEQUENCE</scope>
    <source>
        <strain evidence="1">BECK_DK161</strain>
    </source>
</reference>
<dbReference type="SUPFAM" id="SSF103515">
    <property type="entry name" value="Autotransporter"/>
    <property type="match status" value="1"/>
</dbReference>
<gene>
    <name evidence="1" type="ORF">BECKDK2373C_GA0170839_101957</name>
</gene>
<evidence type="ECO:0000313" key="1">
    <source>
        <dbReference type="EMBL" id="VFJ47905.1"/>
    </source>
</evidence>
<name>A0A450S7P5_9GAMM</name>
<protein>
    <submittedName>
        <fullName evidence="1">Uncharacterized protein</fullName>
    </submittedName>
</protein>
<dbReference type="Gene3D" id="2.40.128.130">
    <property type="entry name" value="Autotransporter beta-domain"/>
    <property type="match status" value="1"/>
</dbReference>
<organism evidence="1">
    <name type="scientific">Candidatus Kentrum sp. DK</name>
    <dbReference type="NCBI Taxonomy" id="2126562"/>
    <lineage>
        <taxon>Bacteria</taxon>
        <taxon>Pseudomonadati</taxon>
        <taxon>Pseudomonadota</taxon>
        <taxon>Gammaproteobacteria</taxon>
        <taxon>Candidatus Kentrum</taxon>
    </lineage>
</organism>
<sequence length="115" mass="12440">MNAQSPRSGFFQYPDSAALEKNLVKSANDLLRVSVSAEYAYVDVDGYSENGAGVLNLKIAGSDQDSLILGGEYKYCIRSERPYSERISAKARAINLFPAKSASVLPNNTGGQSRE</sequence>
<dbReference type="AlphaFoldDB" id="A0A450S7P5"/>
<proteinExistence type="predicted"/>
<dbReference type="InterPro" id="IPR036709">
    <property type="entry name" value="Autotransporte_beta_dom_sf"/>
</dbReference>